<protein>
    <submittedName>
        <fullName evidence="1">Uncharacterized protein</fullName>
    </submittedName>
</protein>
<dbReference type="STRING" id="1505907.TEU_10945"/>
<evidence type="ECO:0000313" key="1">
    <source>
        <dbReference type="EMBL" id="AIU70806.1"/>
    </source>
</evidence>
<dbReference type="AlphaFoldDB" id="A0A097QWI0"/>
<dbReference type="Proteomes" id="UP000029980">
    <property type="component" value="Chromosome"/>
</dbReference>
<sequence length="82" mass="9236">MRAKLGYKDKLVEIAGSEVLVFDGKLYTALLEEVVRYYLHGSAVLPPAVREVSNDVVRFLLRTGDLETFVQSRIQYGESLSD</sequence>
<dbReference type="RefSeq" id="WP_050003765.1">
    <property type="nucleotide sequence ID" value="NZ_CP008887.1"/>
</dbReference>
<dbReference type="OrthoDB" id="86183at2157"/>
<reference evidence="1 2" key="1">
    <citation type="journal article" date="2015" name="Int. J. Syst. Evol. Microbiol.">
        <title>Thermococcus eurythermalis sp. nov., a conditional piezophilic hyperthermophilic archaeon with a wide temperature range isolated from an oil-immersed chimney in the Guaymas Basin.</title>
        <authorList>
            <person name="Zhao W."/>
            <person name="Zeng X."/>
            <person name="Xiao X."/>
        </authorList>
    </citation>
    <scope>NUCLEOTIDE SEQUENCE [LARGE SCALE GENOMIC DNA]</scope>
    <source>
        <strain evidence="1 2">A501</strain>
    </source>
</reference>
<evidence type="ECO:0000313" key="2">
    <source>
        <dbReference type="Proteomes" id="UP000029980"/>
    </source>
</evidence>
<accession>A0A097QWI0</accession>
<proteinExistence type="predicted"/>
<dbReference type="GeneID" id="25153946"/>
<gene>
    <name evidence="1" type="ORF">TEU_10945</name>
</gene>
<name>A0A097QWI0_9EURY</name>
<organism evidence="1 2">
    <name type="scientific">Thermococcus eurythermalis</name>
    <dbReference type="NCBI Taxonomy" id="1505907"/>
    <lineage>
        <taxon>Archaea</taxon>
        <taxon>Methanobacteriati</taxon>
        <taxon>Methanobacteriota</taxon>
        <taxon>Thermococci</taxon>
        <taxon>Thermococcales</taxon>
        <taxon>Thermococcaceae</taxon>
        <taxon>Thermococcus</taxon>
    </lineage>
</organism>
<dbReference type="HOGENOM" id="CLU_2550471_0_0_2"/>
<dbReference type="EMBL" id="CP008887">
    <property type="protein sequence ID" value="AIU70806.1"/>
    <property type="molecule type" value="Genomic_DNA"/>
</dbReference>
<keyword evidence="2" id="KW-1185">Reference proteome</keyword>
<dbReference type="KEGG" id="teu:TEU_10945"/>